<feature type="transmembrane region" description="Helical" evidence="3">
    <location>
        <begin position="101"/>
        <end position="120"/>
    </location>
</feature>
<reference evidence="5" key="1">
    <citation type="journal article" date="2006" name="PLoS Biol.">
        <title>Macronuclear genome sequence of the ciliate Tetrahymena thermophila, a model eukaryote.</title>
        <authorList>
            <person name="Eisen J.A."/>
            <person name="Coyne R.S."/>
            <person name="Wu M."/>
            <person name="Wu D."/>
            <person name="Thiagarajan M."/>
            <person name="Wortman J.R."/>
            <person name="Badger J.H."/>
            <person name="Ren Q."/>
            <person name="Amedeo P."/>
            <person name="Jones K.M."/>
            <person name="Tallon L.J."/>
            <person name="Delcher A.L."/>
            <person name="Salzberg S.L."/>
            <person name="Silva J.C."/>
            <person name="Haas B.J."/>
            <person name="Majoros W.H."/>
            <person name="Farzad M."/>
            <person name="Carlton J.M."/>
            <person name="Smith R.K. Jr."/>
            <person name="Garg J."/>
            <person name="Pearlman R.E."/>
            <person name="Karrer K.M."/>
            <person name="Sun L."/>
            <person name="Manning G."/>
            <person name="Elde N.C."/>
            <person name="Turkewitz A.P."/>
            <person name="Asai D.J."/>
            <person name="Wilkes D.E."/>
            <person name="Wang Y."/>
            <person name="Cai H."/>
            <person name="Collins K."/>
            <person name="Stewart B.A."/>
            <person name="Lee S.R."/>
            <person name="Wilamowska K."/>
            <person name="Weinberg Z."/>
            <person name="Ruzzo W.L."/>
            <person name="Wloga D."/>
            <person name="Gaertig J."/>
            <person name="Frankel J."/>
            <person name="Tsao C.-C."/>
            <person name="Gorovsky M.A."/>
            <person name="Keeling P.J."/>
            <person name="Waller R.F."/>
            <person name="Patron N.J."/>
            <person name="Cherry J.M."/>
            <person name="Stover N.A."/>
            <person name="Krieger C.J."/>
            <person name="del Toro C."/>
            <person name="Ryder H.F."/>
            <person name="Williamson S.C."/>
            <person name="Barbeau R.A."/>
            <person name="Hamilton E.P."/>
            <person name="Orias E."/>
        </authorList>
    </citation>
    <scope>NUCLEOTIDE SEQUENCE [LARGE SCALE GENOMIC DNA]</scope>
    <source>
        <strain evidence="5">SB210</strain>
    </source>
</reference>
<keyword evidence="3 4" id="KW-0812">Transmembrane</keyword>
<evidence type="ECO:0000313" key="4">
    <source>
        <dbReference type="EMBL" id="EAR98381.2"/>
    </source>
</evidence>
<feature type="region of interest" description="Disordered" evidence="2">
    <location>
        <begin position="1"/>
        <end position="36"/>
    </location>
</feature>
<feature type="region of interest" description="Disordered" evidence="2">
    <location>
        <begin position="336"/>
        <end position="371"/>
    </location>
</feature>
<dbReference type="KEGG" id="tet:TTHERM_00289090"/>
<gene>
    <name evidence="4" type="ORF">TTHERM_00289090</name>
</gene>
<keyword evidence="1" id="KW-0175">Coiled coil</keyword>
<evidence type="ECO:0000256" key="3">
    <source>
        <dbReference type="SAM" id="Phobius"/>
    </source>
</evidence>
<feature type="transmembrane region" description="Helical" evidence="3">
    <location>
        <begin position="45"/>
        <end position="69"/>
    </location>
</feature>
<feature type="compositionally biased region" description="Basic residues" evidence="2">
    <location>
        <begin position="967"/>
        <end position="981"/>
    </location>
</feature>
<feature type="compositionally biased region" description="Polar residues" evidence="2">
    <location>
        <begin position="336"/>
        <end position="358"/>
    </location>
</feature>
<feature type="transmembrane region" description="Helical" evidence="3">
    <location>
        <begin position="565"/>
        <end position="591"/>
    </location>
</feature>
<feature type="compositionally biased region" description="Low complexity" evidence="2">
    <location>
        <begin position="982"/>
        <end position="994"/>
    </location>
</feature>
<protein>
    <submittedName>
        <fullName evidence="4">Transmembrane protein, putative</fullName>
    </submittedName>
</protein>
<keyword evidence="3" id="KW-1133">Transmembrane helix</keyword>
<dbReference type="EMBL" id="GG662651">
    <property type="protein sequence ID" value="EAR98381.2"/>
    <property type="molecule type" value="Genomic_DNA"/>
</dbReference>
<feature type="compositionally biased region" description="Polar residues" evidence="2">
    <location>
        <begin position="14"/>
        <end position="28"/>
    </location>
</feature>
<feature type="coiled-coil region" evidence="1">
    <location>
        <begin position="786"/>
        <end position="813"/>
    </location>
</feature>
<feature type="transmembrane region" description="Helical" evidence="3">
    <location>
        <begin position="672"/>
        <end position="688"/>
    </location>
</feature>
<feature type="region of interest" description="Disordered" evidence="2">
    <location>
        <begin position="963"/>
        <end position="1002"/>
    </location>
</feature>
<keyword evidence="5" id="KW-1185">Reference proteome</keyword>
<feature type="transmembrane region" description="Helical" evidence="3">
    <location>
        <begin position="461"/>
        <end position="481"/>
    </location>
</feature>
<dbReference type="InParanoid" id="I7MKG4"/>
<name>I7MKG4_TETTS</name>
<evidence type="ECO:0000313" key="5">
    <source>
        <dbReference type="Proteomes" id="UP000009168"/>
    </source>
</evidence>
<feature type="transmembrane region" description="Helical" evidence="3">
    <location>
        <begin position="529"/>
        <end position="553"/>
    </location>
</feature>
<evidence type="ECO:0000256" key="1">
    <source>
        <dbReference type="SAM" id="Coils"/>
    </source>
</evidence>
<feature type="region of interest" description="Disordered" evidence="2">
    <location>
        <begin position="898"/>
        <end position="936"/>
    </location>
</feature>
<feature type="transmembrane region" description="Helical" evidence="3">
    <location>
        <begin position="424"/>
        <end position="449"/>
    </location>
</feature>
<sequence length="1002" mass="118214">MLTKKLTRQKTNKASKSAQRNSDQLSKNDQGHSETNTKKISKQTIFFIILQIISLGEYACIIMSIHVFLYNDYLVQFGLQLSFFLVSKIIKIAYYTVKKQYIQVVLIVLCLDYVAAYLIIKEERQNNQRIEQGDKVVREEWVQMKQQQQKKIDQYLSNMSYQKSPTNSKQKNDEMKQMPLNVKKVPENIKMSPHQNTFLSQFNQKPTISTQVNNTETTQKEQFQNSLQNKQLFKLGTGLTEGRSPNQDIQFFNANPISTNTAQQNLQTDERSIENILPKISNQHESPNLNYQQSGQFMSRIEEYRNSQTLKSNLQLSIKQVSQESNSKIAFQSDYQRKQSNFSQQNRLKSQSKYSVQKETSEEEKPAKKKNERVLEYQIQSSVLKKLKLNKSQLQSFIFNKFTTIYIEEEADQKNEKYFMRRKFLLSVTKIFDGIFMDAPCLYILAYIIANHLDLAQLYPLLQAGYWYISISMSISICLFNNLQNLPFRQHDNYFFLQLKSFIKNLAIVLCMVVSTTVLWAFTSLNGTALLIYDISVFCIINHQVFSFMQTVYKEEVRGDSKFKFMLFLICVCFSILVGSLLLFANLILLLNSDLAHEALLQLRKQLESPDPKLVKDSLFELVERGKYGFRFLQRQNLFFVLNLTCLAILSLFVNQLYNFSWDSSIVSYHKLLLGFLPVCLLGILLQYQDSSFFNDTLGKIVFDHYNRVVNNVKMFRVKLRVKQLNEQQIYSQFSEVESKLKNLKEKYSQQDQFRKDFEHEEARLNRSVKSQQGSSNNKSQNNLKLITISRRIKEIKEQLKDIKQEIESLQVIFEVRDKELQVIREQVKQCQEEFDNYGKINGINLAEEVMMDEQQIENEAIQIQYQEYLAELQKNQFNYNQINVQEEIEAYQQNQNNSNHSYQHHKSQQKHVHHTQNHHSPHHNQSHGHGGLHHNHQHFQHHYAHQGHQNSRNHHQNQYIQNNHQQQHHLHQHYQSHHLNHNQQIQEQSNSHHQNNHNLRH</sequence>
<dbReference type="Proteomes" id="UP000009168">
    <property type="component" value="Unassembled WGS sequence"/>
</dbReference>
<dbReference type="AlphaFoldDB" id="I7MKG4"/>
<dbReference type="GeneID" id="7846855"/>
<accession>I7MKG4</accession>
<feature type="compositionally biased region" description="Basic residues" evidence="2">
    <location>
        <begin position="1"/>
        <end position="13"/>
    </location>
</feature>
<keyword evidence="3" id="KW-0472">Membrane</keyword>
<evidence type="ECO:0000256" key="2">
    <source>
        <dbReference type="SAM" id="MobiDB-lite"/>
    </source>
</evidence>
<dbReference type="RefSeq" id="XP_001018626.2">
    <property type="nucleotide sequence ID" value="XM_001018626.2"/>
</dbReference>
<feature type="transmembrane region" description="Helical" evidence="3">
    <location>
        <begin position="638"/>
        <end position="660"/>
    </location>
</feature>
<organism evidence="4 5">
    <name type="scientific">Tetrahymena thermophila (strain SB210)</name>
    <dbReference type="NCBI Taxonomy" id="312017"/>
    <lineage>
        <taxon>Eukaryota</taxon>
        <taxon>Sar</taxon>
        <taxon>Alveolata</taxon>
        <taxon>Ciliophora</taxon>
        <taxon>Intramacronucleata</taxon>
        <taxon>Oligohymenophorea</taxon>
        <taxon>Hymenostomatida</taxon>
        <taxon>Tetrahymenina</taxon>
        <taxon>Tetrahymenidae</taxon>
        <taxon>Tetrahymena</taxon>
    </lineage>
</organism>
<feature type="transmembrane region" description="Helical" evidence="3">
    <location>
        <begin position="502"/>
        <end position="523"/>
    </location>
</feature>
<feature type="compositionally biased region" description="Basic residues" evidence="2">
    <location>
        <begin position="903"/>
        <end position="936"/>
    </location>
</feature>
<proteinExistence type="predicted"/>